<dbReference type="AlphaFoldDB" id="A0A284RNW0"/>
<keyword evidence="3" id="KW-1185">Reference proteome</keyword>
<evidence type="ECO:0000313" key="3">
    <source>
        <dbReference type="Proteomes" id="UP000219338"/>
    </source>
</evidence>
<evidence type="ECO:0000256" key="1">
    <source>
        <dbReference type="SAM" id="MobiDB-lite"/>
    </source>
</evidence>
<proteinExistence type="predicted"/>
<gene>
    <name evidence="2" type="ORF">ARMOST_13817</name>
</gene>
<organism evidence="2 3">
    <name type="scientific">Armillaria ostoyae</name>
    <name type="common">Armillaria root rot fungus</name>
    <dbReference type="NCBI Taxonomy" id="47428"/>
    <lineage>
        <taxon>Eukaryota</taxon>
        <taxon>Fungi</taxon>
        <taxon>Dikarya</taxon>
        <taxon>Basidiomycota</taxon>
        <taxon>Agaricomycotina</taxon>
        <taxon>Agaricomycetes</taxon>
        <taxon>Agaricomycetidae</taxon>
        <taxon>Agaricales</taxon>
        <taxon>Marasmiineae</taxon>
        <taxon>Physalacriaceae</taxon>
        <taxon>Armillaria</taxon>
    </lineage>
</organism>
<accession>A0A284RNW0</accession>
<name>A0A284RNW0_ARMOS</name>
<dbReference type="EMBL" id="FUEG01000012">
    <property type="protein sequence ID" value="SJL10431.1"/>
    <property type="molecule type" value="Genomic_DNA"/>
</dbReference>
<sequence length="99" mass="10807">MAPAEDSSELLSGKCKRTKMEQSKAGRAQSPMSTTSVLSTVSKAKKKIKDVVKKVKKIASGVVKGKKTVTSPHEYLFLSWCHTCSVSKCVILQKSINYT</sequence>
<reference evidence="3" key="1">
    <citation type="journal article" date="2017" name="Nat. Ecol. Evol.">
        <title>Genome expansion and lineage-specific genetic innovations in the forest pathogenic fungi Armillaria.</title>
        <authorList>
            <person name="Sipos G."/>
            <person name="Prasanna A.N."/>
            <person name="Walter M.C."/>
            <person name="O'Connor E."/>
            <person name="Balint B."/>
            <person name="Krizsan K."/>
            <person name="Kiss B."/>
            <person name="Hess J."/>
            <person name="Varga T."/>
            <person name="Slot J."/>
            <person name="Riley R."/>
            <person name="Boka B."/>
            <person name="Rigling D."/>
            <person name="Barry K."/>
            <person name="Lee J."/>
            <person name="Mihaltcheva S."/>
            <person name="LaButti K."/>
            <person name="Lipzen A."/>
            <person name="Waldron R."/>
            <person name="Moloney N.M."/>
            <person name="Sperisen C."/>
            <person name="Kredics L."/>
            <person name="Vagvoelgyi C."/>
            <person name="Patrignani A."/>
            <person name="Fitzpatrick D."/>
            <person name="Nagy I."/>
            <person name="Doyle S."/>
            <person name="Anderson J.B."/>
            <person name="Grigoriev I.V."/>
            <person name="Gueldener U."/>
            <person name="Muensterkoetter M."/>
            <person name="Nagy L.G."/>
        </authorList>
    </citation>
    <scope>NUCLEOTIDE SEQUENCE [LARGE SCALE GENOMIC DNA]</scope>
    <source>
        <strain evidence="3">C18/9</strain>
    </source>
</reference>
<evidence type="ECO:0000313" key="2">
    <source>
        <dbReference type="EMBL" id="SJL10431.1"/>
    </source>
</evidence>
<dbReference type="Proteomes" id="UP000219338">
    <property type="component" value="Unassembled WGS sequence"/>
</dbReference>
<feature type="region of interest" description="Disordered" evidence="1">
    <location>
        <begin position="1"/>
        <end position="36"/>
    </location>
</feature>
<protein>
    <submittedName>
        <fullName evidence="2">Uncharacterized protein</fullName>
    </submittedName>
</protein>